<dbReference type="PANTHER" id="PTHR42993:SF1">
    <property type="entry name" value="MAOC-LIKE DEHYDRATASE DOMAIN-CONTAINING PROTEIN"/>
    <property type="match status" value="1"/>
</dbReference>
<evidence type="ECO:0000256" key="2">
    <source>
        <dbReference type="SAM" id="MobiDB-lite"/>
    </source>
</evidence>
<dbReference type="Gene3D" id="3.10.129.10">
    <property type="entry name" value="Hotdog Thioesterase"/>
    <property type="match status" value="1"/>
</dbReference>
<accession>A0ABN3HK84</accession>
<name>A0ABN3HK84_9ACTN</name>
<dbReference type="Pfam" id="PF01575">
    <property type="entry name" value="MaoC_dehydratas"/>
    <property type="match status" value="1"/>
</dbReference>
<sequence length="187" mass="21054">MRWASEPEGRPPATLPDIARWYEERIGRELGPSPWHEVTAEDVRRFADATHDWQWIHLDEERAASGPYGVPVAHGFYTLALVPHLTSTLLDLRWTALGLNYRVDRVRFHTPVPVGSRVRALAHIKSVRTRPRDFLEAVLAVSVMVEGESRPACTVDHARLYQAAPDARLPEDGPVEAPPDPRPEPVP</sequence>
<proteinExistence type="inferred from homology"/>
<gene>
    <name evidence="4" type="ORF">GCM10010420_00460</name>
</gene>
<reference evidence="4 5" key="1">
    <citation type="journal article" date="2019" name="Int. J. Syst. Evol. Microbiol.">
        <title>The Global Catalogue of Microorganisms (GCM) 10K type strain sequencing project: providing services to taxonomists for standard genome sequencing and annotation.</title>
        <authorList>
            <consortium name="The Broad Institute Genomics Platform"/>
            <consortium name="The Broad Institute Genome Sequencing Center for Infectious Disease"/>
            <person name="Wu L."/>
            <person name="Ma J."/>
        </authorList>
    </citation>
    <scope>NUCLEOTIDE SEQUENCE [LARGE SCALE GENOMIC DNA]</scope>
    <source>
        <strain evidence="4 5">JCM 6921</strain>
    </source>
</reference>
<evidence type="ECO:0000313" key="5">
    <source>
        <dbReference type="Proteomes" id="UP001500058"/>
    </source>
</evidence>
<dbReference type="CDD" id="cd03450">
    <property type="entry name" value="NodN"/>
    <property type="match status" value="1"/>
</dbReference>
<dbReference type="SUPFAM" id="SSF54637">
    <property type="entry name" value="Thioesterase/thiol ester dehydrase-isomerase"/>
    <property type="match status" value="1"/>
</dbReference>
<dbReference type="Proteomes" id="UP001500058">
    <property type="component" value="Unassembled WGS sequence"/>
</dbReference>
<dbReference type="InterPro" id="IPR002539">
    <property type="entry name" value="MaoC-like_dom"/>
</dbReference>
<feature type="domain" description="MaoC-like" evidence="3">
    <location>
        <begin position="24"/>
        <end position="128"/>
    </location>
</feature>
<dbReference type="RefSeq" id="WP_344628706.1">
    <property type="nucleotide sequence ID" value="NZ_BAAATJ010000001.1"/>
</dbReference>
<organism evidence="4 5">
    <name type="scientific">Streptomyces glaucosporus</name>
    <dbReference type="NCBI Taxonomy" id="284044"/>
    <lineage>
        <taxon>Bacteria</taxon>
        <taxon>Bacillati</taxon>
        <taxon>Actinomycetota</taxon>
        <taxon>Actinomycetes</taxon>
        <taxon>Kitasatosporales</taxon>
        <taxon>Streptomycetaceae</taxon>
        <taxon>Streptomyces</taxon>
    </lineage>
</organism>
<dbReference type="InterPro" id="IPR029069">
    <property type="entry name" value="HotDog_dom_sf"/>
</dbReference>
<keyword evidence="5" id="KW-1185">Reference proteome</keyword>
<dbReference type="PANTHER" id="PTHR42993">
    <property type="entry name" value="MAOC-LIKE DEHYDRATASE DOMAIN-CONTAINING PROTEIN"/>
    <property type="match status" value="1"/>
</dbReference>
<evidence type="ECO:0000259" key="3">
    <source>
        <dbReference type="Pfam" id="PF01575"/>
    </source>
</evidence>
<feature type="region of interest" description="Disordered" evidence="2">
    <location>
        <begin position="164"/>
        <end position="187"/>
    </location>
</feature>
<dbReference type="EMBL" id="BAAATJ010000001">
    <property type="protein sequence ID" value="GAA2382455.1"/>
    <property type="molecule type" value="Genomic_DNA"/>
</dbReference>
<dbReference type="InterPro" id="IPR039375">
    <property type="entry name" value="NodN-like"/>
</dbReference>
<protein>
    <recommendedName>
        <fullName evidence="3">MaoC-like domain-containing protein</fullName>
    </recommendedName>
</protein>
<evidence type="ECO:0000313" key="4">
    <source>
        <dbReference type="EMBL" id="GAA2382455.1"/>
    </source>
</evidence>
<evidence type="ECO:0000256" key="1">
    <source>
        <dbReference type="ARBA" id="ARBA00005254"/>
    </source>
</evidence>
<comment type="similarity">
    <text evidence="1">Belongs to the enoyl-CoA hydratase/isomerase family.</text>
</comment>
<comment type="caution">
    <text evidence="4">The sequence shown here is derived from an EMBL/GenBank/DDBJ whole genome shotgun (WGS) entry which is preliminary data.</text>
</comment>